<keyword evidence="3" id="KW-1185">Reference proteome</keyword>
<dbReference type="Proteomes" id="UP001328107">
    <property type="component" value="Unassembled WGS sequence"/>
</dbReference>
<accession>A0AAN4Z0B7</accession>
<feature type="compositionally biased region" description="Basic and acidic residues" evidence="1">
    <location>
        <begin position="105"/>
        <end position="126"/>
    </location>
</feature>
<feature type="non-terminal residue" evidence="2">
    <location>
        <position position="126"/>
    </location>
</feature>
<sequence>PFIPGEEPFKIPAKNFKWRGPMRRRTRWHGAPDHEYEGKNRGVETVDKIWFDPNANYATEIGQNEIIEDGGPPSDSNRSEWLNNMDEWETGHKALLAKQAAEAAAKGEKPEGRPDEGTSKKESQKK</sequence>
<name>A0AAN4Z0B7_9BILA</name>
<organism evidence="2 3">
    <name type="scientific">Pristionchus mayeri</name>
    <dbReference type="NCBI Taxonomy" id="1317129"/>
    <lineage>
        <taxon>Eukaryota</taxon>
        <taxon>Metazoa</taxon>
        <taxon>Ecdysozoa</taxon>
        <taxon>Nematoda</taxon>
        <taxon>Chromadorea</taxon>
        <taxon>Rhabditida</taxon>
        <taxon>Rhabditina</taxon>
        <taxon>Diplogasteromorpha</taxon>
        <taxon>Diplogasteroidea</taxon>
        <taxon>Neodiplogasteridae</taxon>
        <taxon>Pristionchus</taxon>
    </lineage>
</organism>
<feature type="non-terminal residue" evidence="2">
    <location>
        <position position="1"/>
    </location>
</feature>
<reference evidence="3" key="1">
    <citation type="submission" date="2022-10" db="EMBL/GenBank/DDBJ databases">
        <title>Genome assembly of Pristionchus species.</title>
        <authorList>
            <person name="Yoshida K."/>
            <person name="Sommer R.J."/>
        </authorList>
    </citation>
    <scope>NUCLEOTIDE SEQUENCE [LARGE SCALE GENOMIC DNA]</scope>
    <source>
        <strain evidence="3">RS5460</strain>
    </source>
</reference>
<dbReference type="EMBL" id="BTRK01000001">
    <property type="protein sequence ID" value="GMR31501.1"/>
    <property type="molecule type" value="Genomic_DNA"/>
</dbReference>
<feature type="region of interest" description="Disordered" evidence="1">
    <location>
        <begin position="98"/>
        <end position="126"/>
    </location>
</feature>
<protein>
    <submittedName>
        <fullName evidence="2">Uncharacterized protein</fullName>
    </submittedName>
</protein>
<evidence type="ECO:0000256" key="1">
    <source>
        <dbReference type="SAM" id="MobiDB-lite"/>
    </source>
</evidence>
<comment type="caution">
    <text evidence="2">The sequence shown here is derived from an EMBL/GenBank/DDBJ whole genome shotgun (WGS) entry which is preliminary data.</text>
</comment>
<gene>
    <name evidence="2" type="ORF">PMAYCL1PPCAC_01696</name>
</gene>
<evidence type="ECO:0000313" key="2">
    <source>
        <dbReference type="EMBL" id="GMR31501.1"/>
    </source>
</evidence>
<dbReference type="AlphaFoldDB" id="A0AAN4Z0B7"/>
<evidence type="ECO:0000313" key="3">
    <source>
        <dbReference type="Proteomes" id="UP001328107"/>
    </source>
</evidence>
<proteinExistence type="predicted"/>